<evidence type="ECO:0000313" key="2">
    <source>
        <dbReference type="EMBL" id="KAG9395234.1"/>
    </source>
</evidence>
<proteinExistence type="predicted"/>
<organism evidence="2 3">
    <name type="scientific">Carpediemonas membranifera</name>
    <dbReference type="NCBI Taxonomy" id="201153"/>
    <lineage>
        <taxon>Eukaryota</taxon>
        <taxon>Metamonada</taxon>
        <taxon>Carpediemonas-like organisms</taxon>
        <taxon>Carpediemonas</taxon>
    </lineage>
</organism>
<name>A0A8J6B8A9_9EUKA</name>
<evidence type="ECO:0000313" key="3">
    <source>
        <dbReference type="Proteomes" id="UP000717585"/>
    </source>
</evidence>
<accession>A0A8J6B8A9</accession>
<feature type="compositionally biased region" description="Basic and acidic residues" evidence="1">
    <location>
        <begin position="316"/>
        <end position="325"/>
    </location>
</feature>
<dbReference type="Proteomes" id="UP000717585">
    <property type="component" value="Unassembled WGS sequence"/>
</dbReference>
<keyword evidence="3" id="KW-1185">Reference proteome</keyword>
<feature type="compositionally biased region" description="Basic and acidic residues" evidence="1">
    <location>
        <begin position="38"/>
        <end position="47"/>
    </location>
</feature>
<reference evidence="2" key="1">
    <citation type="submission" date="2021-05" db="EMBL/GenBank/DDBJ databases">
        <title>A free-living protist that lacks canonical eukaryotic 1 DNA replication and segregation systems.</title>
        <authorList>
            <person name="Salas-Leiva D.E."/>
            <person name="Tromer E.C."/>
            <person name="Curtis B.A."/>
            <person name="Jerlstrom-Hultqvist J."/>
            <person name="Kolisko M."/>
            <person name="Yi Z."/>
            <person name="Salas-Leiva J.S."/>
            <person name="Gallot-Lavallee L."/>
            <person name="Kops G.J.P.L."/>
            <person name="Archibald J.M."/>
            <person name="Simpson A.G.B."/>
            <person name="Roger A.J."/>
        </authorList>
    </citation>
    <scope>NUCLEOTIDE SEQUENCE</scope>
    <source>
        <strain evidence="2">BICM</strain>
    </source>
</reference>
<dbReference type="EMBL" id="JAHDYR010000012">
    <property type="protein sequence ID" value="KAG9395234.1"/>
    <property type="molecule type" value="Genomic_DNA"/>
</dbReference>
<comment type="caution">
    <text evidence="2">The sequence shown here is derived from an EMBL/GenBank/DDBJ whole genome shotgun (WGS) entry which is preliminary data.</text>
</comment>
<protein>
    <submittedName>
        <fullName evidence="2">Uncharacterized protein</fullName>
    </submittedName>
</protein>
<feature type="region of interest" description="Disordered" evidence="1">
    <location>
        <begin position="316"/>
        <end position="337"/>
    </location>
</feature>
<gene>
    <name evidence="2" type="ORF">J8273_0454</name>
</gene>
<dbReference type="AlphaFoldDB" id="A0A8J6B8A9"/>
<evidence type="ECO:0000256" key="1">
    <source>
        <dbReference type="SAM" id="MobiDB-lite"/>
    </source>
</evidence>
<feature type="region of interest" description="Disordered" evidence="1">
    <location>
        <begin position="16"/>
        <end position="72"/>
    </location>
</feature>
<sequence length="456" mass="49664">MHPMFRVLSAVNNGNEAIVSDAAQREDSENSSAADSADSDRTEREESASSSEGNSTEQDDTDHARPPPGGFPGVKILIARKLTAVKECARLQGRLQGFLEVQALLAEFGLLQDPVAPTAFERTLPTRLEFAAIPVVPVEAHSRSQMTRMQNARKNAKQRILAAEISVVQVETRRLEGCIARAEARVRQALGAPVNEVLEPAPQRADAPVNAAPAFRVVPVTGETAELRETNYTRHIRNQRLQGQVEAFDAVLRGEPLAPVDPDERGIGERMRPENDVAMTAGERQVFHREFVRTLAQENRLLWQAAQGIQAGLDEKRERVRGEAAKRKRPGSGAGKRFHDDDIALSCVFVPDSAPLDVQLAKTPPAKPDERPLVPWTALFKENTALAFRSDSLQEALLVLGARLRATIPRQAAQPAEPGPAGEYRLRLVRPDTGDGALLELDLATDSEDGDGAGRG</sequence>